<accession>A0A1Y1Z1U7</accession>
<evidence type="ECO:0000313" key="2">
    <source>
        <dbReference type="Proteomes" id="UP000193144"/>
    </source>
</evidence>
<dbReference type="EMBL" id="MCFA01000137">
    <property type="protein sequence ID" value="ORY04271.1"/>
    <property type="molecule type" value="Genomic_DNA"/>
</dbReference>
<organism evidence="1 2">
    <name type="scientific">Clohesyomyces aquaticus</name>
    <dbReference type="NCBI Taxonomy" id="1231657"/>
    <lineage>
        <taxon>Eukaryota</taxon>
        <taxon>Fungi</taxon>
        <taxon>Dikarya</taxon>
        <taxon>Ascomycota</taxon>
        <taxon>Pezizomycotina</taxon>
        <taxon>Dothideomycetes</taxon>
        <taxon>Pleosporomycetidae</taxon>
        <taxon>Pleosporales</taxon>
        <taxon>Lindgomycetaceae</taxon>
        <taxon>Clohesyomyces</taxon>
    </lineage>
</organism>
<protein>
    <submittedName>
        <fullName evidence="1">Uncharacterized protein</fullName>
    </submittedName>
</protein>
<dbReference type="AlphaFoldDB" id="A0A1Y1Z1U7"/>
<sequence>MRLDGAEAVGDCSQHVLALSADQGAEPATEVWNQNAWLTAECVDEAVALVSVFFSCSSMLRCNCQLSSAVLVSLYAAMQRHAIWRTCMHLQSSSSNVHGRAAVLYQPTPGAEDDARSDGEVQGECKSKRSVLVVCLGVSLDSQTVCRVRACVSVVLLNAGLRRWLPCSQASSESAKSAQAVQAIRTPARNDSKVLFAAD</sequence>
<evidence type="ECO:0000313" key="1">
    <source>
        <dbReference type="EMBL" id="ORY04271.1"/>
    </source>
</evidence>
<gene>
    <name evidence="1" type="ORF">BCR34DRAFT_57756</name>
</gene>
<reference evidence="1 2" key="1">
    <citation type="submission" date="2016-07" db="EMBL/GenBank/DDBJ databases">
        <title>Pervasive Adenine N6-methylation of Active Genes in Fungi.</title>
        <authorList>
            <consortium name="DOE Joint Genome Institute"/>
            <person name="Mondo S.J."/>
            <person name="Dannebaum R.O."/>
            <person name="Kuo R.C."/>
            <person name="Labutti K."/>
            <person name="Haridas S."/>
            <person name="Kuo A."/>
            <person name="Salamov A."/>
            <person name="Ahrendt S.R."/>
            <person name="Lipzen A."/>
            <person name="Sullivan W."/>
            <person name="Andreopoulos W.B."/>
            <person name="Clum A."/>
            <person name="Lindquist E."/>
            <person name="Daum C."/>
            <person name="Ramamoorthy G.K."/>
            <person name="Gryganskyi A."/>
            <person name="Culley D."/>
            <person name="Magnuson J.K."/>
            <person name="James T.Y."/>
            <person name="O'Malley M.A."/>
            <person name="Stajich J.E."/>
            <person name="Spatafora J.W."/>
            <person name="Visel A."/>
            <person name="Grigoriev I.V."/>
        </authorList>
    </citation>
    <scope>NUCLEOTIDE SEQUENCE [LARGE SCALE GENOMIC DNA]</scope>
    <source>
        <strain evidence="1 2">CBS 115471</strain>
    </source>
</reference>
<dbReference type="Proteomes" id="UP000193144">
    <property type="component" value="Unassembled WGS sequence"/>
</dbReference>
<proteinExistence type="predicted"/>
<keyword evidence="2" id="KW-1185">Reference proteome</keyword>
<comment type="caution">
    <text evidence="1">The sequence shown here is derived from an EMBL/GenBank/DDBJ whole genome shotgun (WGS) entry which is preliminary data.</text>
</comment>
<name>A0A1Y1Z1U7_9PLEO</name>